<dbReference type="PANTHER" id="PTHR30614:SF41">
    <property type="entry name" value="INNER MEMBRANE AMINO-ACID ABC TRANSPORTER PERMEASE PROTEIN YHDY"/>
    <property type="match status" value="1"/>
</dbReference>
<protein>
    <submittedName>
        <fullName evidence="9">Amino acid ABC transporter permease</fullName>
    </submittedName>
</protein>
<keyword evidence="6 7" id="KW-0472">Membrane</keyword>
<dbReference type="Gene3D" id="1.10.3720.10">
    <property type="entry name" value="MetI-like"/>
    <property type="match status" value="1"/>
</dbReference>
<feature type="transmembrane region" description="Helical" evidence="7">
    <location>
        <begin position="344"/>
        <end position="361"/>
    </location>
</feature>
<feature type="transmembrane region" description="Helical" evidence="7">
    <location>
        <begin position="134"/>
        <end position="153"/>
    </location>
</feature>
<gene>
    <name evidence="9" type="ORF">DSM107014_01520</name>
</gene>
<evidence type="ECO:0000256" key="6">
    <source>
        <dbReference type="ARBA" id="ARBA00023136"/>
    </source>
</evidence>
<comment type="similarity">
    <text evidence="7">Belongs to the binding-protein-dependent transport system permease family.</text>
</comment>
<evidence type="ECO:0000313" key="10">
    <source>
        <dbReference type="Proteomes" id="UP000767446"/>
    </source>
</evidence>
<dbReference type="Proteomes" id="UP000767446">
    <property type="component" value="Unassembled WGS sequence"/>
</dbReference>
<dbReference type="Pfam" id="PF00528">
    <property type="entry name" value="BPD_transp_1"/>
    <property type="match status" value="1"/>
</dbReference>
<sequence>MKTLENQQLSQPKITRITPKEWLQQNLFSTWYNSLLTIVLLAGISWGIYGFFKWAIAVAEWEVIKVNLPLFMVGRYPKDQYWRIWLIVGIISSFAGLSWGVIGRKAATLFTIPVLIVLGIISAISLLIPGAVPFKLLLILMVGLVVGNGWIGKQLGNKITTLGRWLSFGWFIAFLLILWLMLGGLGIKSVSTNDWGGLMLTIFMAVVSIFLSFPLGVLLALGRQSTLPVIKIFSIAYIEIFRGLPLISILFMGQIMIPLFLPEGMRPDRVLRAILGLTLFSSAYLAENVRGGLQSVPRGQIEAAKALGLNTPLVLALIVLPQALKVAIPSIVGQFISLFQDTTLLAIVGLVELLGMSRSILAQPQFLGDYAEVYLFNGILFWIICYAMSLGSRQLEKKLNTGH</sequence>
<evidence type="ECO:0000256" key="1">
    <source>
        <dbReference type="ARBA" id="ARBA00004651"/>
    </source>
</evidence>
<dbReference type="CDD" id="cd06261">
    <property type="entry name" value="TM_PBP2"/>
    <property type="match status" value="1"/>
</dbReference>
<evidence type="ECO:0000256" key="2">
    <source>
        <dbReference type="ARBA" id="ARBA00022448"/>
    </source>
</evidence>
<feature type="transmembrane region" description="Helical" evidence="7">
    <location>
        <begin position="30"/>
        <end position="52"/>
    </location>
</feature>
<evidence type="ECO:0000259" key="8">
    <source>
        <dbReference type="PROSITE" id="PS50928"/>
    </source>
</evidence>
<dbReference type="NCBIfam" id="TIGR01726">
    <property type="entry name" value="HEQRo_perm_3TM"/>
    <property type="match status" value="1"/>
</dbReference>
<comment type="caution">
    <text evidence="9">The sequence shown here is derived from an EMBL/GenBank/DDBJ whole genome shotgun (WGS) entry which is preliminary data.</text>
</comment>
<dbReference type="PROSITE" id="PS50928">
    <property type="entry name" value="ABC_TM1"/>
    <property type="match status" value="1"/>
</dbReference>
<keyword evidence="2 7" id="KW-0813">Transport</keyword>
<evidence type="ECO:0000256" key="5">
    <source>
        <dbReference type="ARBA" id="ARBA00022989"/>
    </source>
</evidence>
<dbReference type="InterPro" id="IPR043429">
    <property type="entry name" value="ArtM/GltK/GlnP/TcyL/YhdX-like"/>
</dbReference>
<feature type="transmembrane region" description="Helical" evidence="7">
    <location>
        <begin position="199"/>
        <end position="221"/>
    </location>
</feature>
<accession>A0A941GMN2</accession>
<dbReference type="EMBL" id="JADQBC010000006">
    <property type="protein sequence ID" value="MBR8826579.1"/>
    <property type="molecule type" value="Genomic_DNA"/>
</dbReference>
<name>A0A941GMN2_9CHRO</name>
<dbReference type="PANTHER" id="PTHR30614">
    <property type="entry name" value="MEMBRANE COMPONENT OF AMINO ACID ABC TRANSPORTER"/>
    <property type="match status" value="1"/>
</dbReference>
<feature type="domain" description="ABC transmembrane type-1" evidence="8">
    <location>
        <begin position="198"/>
        <end position="392"/>
    </location>
</feature>
<organism evidence="9 10">
    <name type="scientific">Gomphosphaeria aponina SAG 52.96 = DSM 107014</name>
    <dbReference type="NCBI Taxonomy" id="1521640"/>
    <lineage>
        <taxon>Bacteria</taxon>
        <taxon>Bacillati</taxon>
        <taxon>Cyanobacteriota</taxon>
        <taxon>Cyanophyceae</taxon>
        <taxon>Oscillatoriophycideae</taxon>
        <taxon>Chroococcales</taxon>
        <taxon>Gomphosphaeriaceae</taxon>
        <taxon>Gomphosphaeria</taxon>
    </lineage>
</organism>
<dbReference type="GO" id="GO:0006865">
    <property type="term" value="P:amino acid transport"/>
    <property type="evidence" value="ECO:0007669"/>
    <property type="project" value="TreeGrafter"/>
</dbReference>
<dbReference type="InterPro" id="IPR000515">
    <property type="entry name" value="MetI-like"/>
</dbReference>
<evidence type="ECO:0000256" key="7">
    <source>
        <dbReference type="RuleBase" id="RU363032"/>
    </source>
</evidence>
<feature type="transmembrane region" description="Helical" evidence="7">
    <location>
        <begin position="165"/>
        <end position="187"/>
    </location>
</feature>
<dbReference type="SUPFAM" id="SSF161098">
    <property type="entry name" value="MetI-like"/>
    <property type="match status" value="1"/>
</dbReference>
<evidence type="ECO:0000313" key="9">
    <source>
        <dbReference type="EMBL" id="MBR8826579.1"/>
    </source>
</evidence>
<feature type="transmembrane region" description="Helical" evidence="7">
    <location>
        <begin position="82"/>
        <end position="102"/>
    </location>
</feature>
<keyword evidence="5 7" id="KW-1133">Transmembrane helix</keyword>
<reference evidence="9" key="1">
    <citation type="submission" date="2021-02" db="EMBL/GenBank/DDBJ databases">
        <title>Metagenome analyses of Stigonema ocellatum DSM 106950, Chlorogloea purpurea SAG 13.99 and Gomphosphaeria aponina DSM 107014.</title>
        <authorList>
            <person name="Marter P."/>
            <person name="Huang S."/>
        </authorList>
    </citation>
    <scope>NUCLEOTIDE SEQUENCE</scope>
    <source>
        <strain evidence="9">JP213</strain>
    </source>
</reference>
<feature type="transmembrane region" description="Helical" evidence="7">
    <location>
        <begin position="233"/>
        <end position="257"/>
    </location>
</feature>
<keyword evidence="4 7" id="KW-0812">Transmembrane</keyword>
<dbReference type="InterPro" id="IPR010065">
    <property type="entry name" value="AA_ABC_transptr_permease_3TM"/>
</dbReference>
<dbReference type="GO" id="GO:0043190">
    <property type="term" value="C:ATP-binding cassette (ABC) transporter complex"/>
    <property type="evidence" value="ECO:0007669"/>
    <property type="project" value="InterPro"/>
</dbReference>
<evidence type="ECO:0000256" key="3">
    <source>
        <dbReference type="ARBA" id="ARBA00022475"/>
    </source>
</evidence>
<evidence type="ECO:0000256" key="4">
    <source>
        <dbReference type="ARBA" id="ARBA00022692"/>
    </source>
</evidence>
<feature type="transmembrane region" description="Helical" evidence="7">
    <location>
        <begin position="373"/>
        <end position="391"/>
    </location>
</feature>
<feature type="transmembrane region" description="Helical" evidence="7">
    <location>
        <begin position="109"/>
        <end position="128"/>
    </location>
</feature>
<dbReference type="AlphaFoldDB" id="A0A941GMN2"/>
<dbReference type="GO" id="GO:0022857">
    <property type="term" value="F:transmembrane transporter activity"/>
    <property type="evidence" value="ECO:0007669"/>
    <property type="project" value="InterPro"/>
</dbReference>
<proteinExistence type="inferred from homology"/>
<keyword evidence="3" id="KW-1003">Cell membrane</keyword>
<comment type="subcellular location">
    <subcellularLocation>
        <location evidence="1 7">Cell membrane</location>
        <topology evidence="1 7">Multi-pass membrane protein</topology>
    </subcellularLocation>
</comment>
<dbReference type="InterPro" id="IPR035906">
    <property type="entry name" value="MetI-like_sf"/>
</dbReference>